<evidence type="ECO:0000256" key="4">
    <source>
        <dbReference type="ARBA" id="ARBA00023033"/>
    </source>
</evidence>
<dbReference type="Proteomes" id="UP000245119">
    <property type="component" value="Linkage Group LG4"/>
</dbReference>
<dbReference type="InterPro" id="IPR008977">
    <property type="entry name" value="PHM/PNGase_F_dom_sf"/>
</dbReference>
<dbReference type="PANTHER" id="PTHR10157:SF23">
    <property type="entry name" value="MOXD1 HOMOLOG 1"/>
    <property type="match status" value="1"/>
</dbReference>
<dbReference type="PANTHER" id="PTHR10157">
    <property type="entry name" value="DOPAMINE BETA HYDROXYLASE RELATED"/>
    <property type="match status" value="1"/>
</dbReference>
<evidence type="ECO:0000256" key="3">
    <source>
        <dbReference type="ARBA" id="ARBA00023008"/>
    </source>
</evidence>
<keyword evidence="4" id="KW-0503">Monooxygenase</keyword>
<feature type="domain" description="Temptin Cys/Cys disulfide" evidence="9">
    <location>
        <begin position="2"/>
        <end position="94"/>
    </location>
</feature>
<dbReference type="Pfam" id="PF03712">
    <property type="entry name" value="Cu2_monoox_C"/>
    <property type="match status" value="1"/>
</dbReference>
<evidence type="ECO:0000259" key="7">
    <source>
        <dbReference type="Pfam" id="PF01082"/>
    </source>
</evidence>
<reference evidence="10 11" key="1">
    <citation type="submission" date="2018-04" db="EMBL/GenBank/DDBJ databases">
        <title>The genome of golden apple snail Pomacea canaliculata provides insight into stress tolerance and invasive adaptation.</title>
        <authorList>
            <person name="Liu C."/>
            <person name="Liu B."/>
            <person name="Ren Y."/>
            <person name="Zhang Y."/>
            <person name="Wang H."/>
            <person name="Li S."/>
            <person name="Jiang F."/>
            <person name="Yin L."/>
            <person name="Zhang G."/>
            <person name="Qian W."/>
            <person name="Fan W."/>
        </authorList>
    </citation>
    <scope>NUCLEOTIDE SEQUENCE [LARGE SCALE GENOMIC DNA]</scope>
    <source>
        <strain evidence="10">SZHN2017</strain>
        <tissue evidence="10">Muscle</tissue>
    </source>
</reference>
<dbReference type="EMBL" id="PZQS01000004">
    <property type="protein sequence ID" value="PVD31388.1"/>
    <property type="molecule type" value="Genomic_DNA"/>
</dbReference>
<keyword evidence="2" id="KW-0560">Oxidoreductase</keyword>
<dbReference type="InterPro" id="IPR036939">
    <property type="entry name" value="Cu2_ascorb_mOase_N_sf"/>
</dbReference>
<accession>A0A2T7PD99</accession>
<feature type="domain" description="Copper type II ascorbate-dependent monooxygenase C-terminal" evidence="8">
    <location>
        <begin position="311"/>
        <end position="457"/>
    </location>
</feature>
<dbReference type="InterPro" id="IPR000945">
    <property type="entry name" value="DBH-like"/>
</dbReference>
<evidence type="ECO:0000259" key="8">
    <source>
        <dbReference type="Pfam" id="PF03712"/>
    </source>
</evidence>
<evidence type="ECO:0008006" key="12">
    <source>
        <dbReference type="Google" id="ProtNLM"/>
    </source>
</evidence>
<dbReference type="InterPro" id="IPR057626">
    <property type="entry name" value="S-S_Temptin"/>
</dbReference>
<evidence type="ECO:0000256" key="6">
    <source>
        <dbReference type="ARBA" id="ARBA00023180"/>
    </source>
</evidence>
<evidence type="ECO:0000259" key="9">
    <source>
        <dbReference type="Pfam" id="PF24784"/>
    </source>
</evidence>
<dbReference type="PROSITE" id="PS00084">
    <property type="entry name" value="CU2_MONOOXYGENASE_1"/>
    <property type="match status" value="1"/>
</dbReference>
<comment type="caution">
    <text evidence="10">The sequence shown here is derived from an EMBL/GenBank/DDBJ whole genome shotgun (WGS) entry which is preliminary data.</text>
</comment>
<keyword evidence="11" id="KW-1185">Reference proteome</keyword>
<dbReference type="InterPro" id="IPR000323">
    <property type="entry name" value="Cu2_ascorb_mOase_N"/>
</dbReference>
<dbReference type="AlphaFoldDB" id="A0A2T7PD99"/>
<dbReference type="SUPFAM" id="SSF49742">
    <property type="entry name" value="PHM/PNGase F"/>
    <property type="match status" value="2"/>
</dbReference>
<proteinExistence type="predicted"/>
<organism evidence="10 11">
    <name type="scientific">Pomacea canaliculata</name>
    <name type="common">Golden apple snail</name>
    <dbReference type="NCBI Taxonomy" id="400727"/>
    <lineage>
        <taxon>Eukaryota</taxon>
        <taxon>Metazoa</taxon>
        <taxon>Spiralia</taxon>
        <taxon>Lophotrochozoa</taxon>
        <taxon>Mollusca</taxon>
        <taxon>Gastropoda</taxon>
        <taxon>Caenogastropoda</taxon>
        <taxon>Architaenioglossa</taxon>
        <taxon>Ampullarioidea</taxon>
        <taxon>Ampullariidae</taxon>
        <taxon>Pomacea</taxon>
    </lineage>
</organism>
<dbReference type="Gene3D" id="2.60.120.230">
    <property type="match status" value="1"/>
</dbReference>
<keyword evidence="5" id="KW-1015">Disulfide bond</keyword>
<dbReference type="InterPro" id="IPR014784">
    <property type="entry name" value="Cu2_ascorb_mOase-like_C"/>
</dbReference>
<sequence length="574" mass="64546">MFADRIPNGEQVPHPCKPNYLWRGVGHFNVDGGGSRNPFGQDFDIGGRAWTRELCQKDSDGDGRTNGEELGDPNCVWRVGDIPTSSTGLSHPGVCEPIDSARCQQKQLHTGLFRTQQEWMTQSCKSAEFNCSAIHEAWYPDRDICKKVCYLCLGVRQQPARLELTAVPAKETTYICKIFEFEDNANDYHLIATEPIINNSYILHHMVIFGCEDGGHSHIRQREREGQRENVQTRSAYPCDMLPDRKCKTIISVWTLGLNGDCYNRNAGVRVGKNGLKKLAIQLHWNNPALIDSYVDSSGLLIHYTPHLRPYDASVLLLGNEHFSIPPRSNLTQVTSHCSASCTTRKIGHTINVFGLSTTCTTWKRGRKMSVELYRNNSLITTFTMDEHYSYDSPQFFNYDDAIPVEPGDVLKTTCEYSSTYKSRTVTFGESTQEEMCYAFLYFYPVQAMLASPMCTTYGSLSGCDPDTYKGCIGAEESKWYQTFPNIPVFHNITDACHPFGPCTAECMQAILAAQEAEPCLTSGEAWDRIVEWSLTRKPEGMQFLAALESCEIELYELSRAKNARVPSQSSPTV</sequence>
<dbReference type="Pfam" id="PF01082">
    <property type="entry name" value="Cu2_monooxygen"/>
    <property type="match status" value="1"/>
</dbReference>
<dbReference type="InterPro" id="IPR020611">
    <property type="entry name" value="Cu2_ascorb_mOase_CS-1"/>
</dbReference>
<dbReference type="GO" id="GO:0005507">
    <property type="term" value="F:copper ion binding"/>
    <property type="evidence" value="ECO:0007669"/>
    <property type="project" value="InterPro"/>
</dbReference>
<evidence type="ECO:0000256" key="1">
    <source>
        <dbReference type="ARBA" id="ARBA00022723"/>
    </source>
</evidence>
<keyword evidence="6" id="KW-0325">Glycoprotein</keyword>
<dbReference type="GO" id="GO:0004500">
    <property type="term" value="F:dopamine beta-monooxygenase activity"/>
    <property type="evidence" value="ECO:0007669"/>
    <property type="project" value="InterPro"/>
</dbReference>
<protein>
    <recommendedName>
        <fullName evidence="12">Copper type II ascorbate-dependent monooxygenase C-terminal domain-containing protein</fullName>
    </recommendedName>
</protein>
<evidence type="ECO:0000313" key="11">
    <source>
        <dbReference type="Proteomes" id="UP000245119"/>
    </source>
</evidence>
<evidence type="ECO:0000256" key="5">
    <source>
        <dbReference type="ARBA" id="ARBA00023157"/>
    </source>
</evidence>
<keyword evidence="3" id="KW-0186">Copper</keyword>
<feature type="domain" description="Copper type II ascorbate-dependent monooxygenase N-terminal" evidence="7">
    <location>
        <begin position="165"/>
        <end position="290"/>
    </location>
</feature>
<name>A0A2T7PD99_POMCA</name>
<dbReference type="InterPro" id="IPR024548">
    <property type="entry name" value="Cu2_monoox_C"/>
</dbReference>
<dbReference type="Pfam" id="PF24784">
    <property type="entry name" value="Temptin_C"/>
    <property type="match status" value="1"/>
</dbReference>
<gene>
    <name evidence="10" type="ORF">C0Q70_06800</name>
</gene>
<dbReference type="Gene3D" id="2.60.120.310">
    <property type="entry name" value="Copper type II, ascorbate-dependent monooxygenase, N-terminal domain"/>
    <property type="match status" value="1"/>
</dbReference>
<dbReference type="OrthoDB" id="129121at2759"/>
<evidence type="ECO:0000313" key="10">
    <source>
        <dbReference type="EMBL" id="PVD31388.1"/>
    </source>
</evidence>
<keyword evidence="1" id="KW-0479">Metal-binding</keyword>
<evidence type="ECO:0000256" key="2">
    <source>
        <dbReference type="ARBA" id="ARBA00023002"/>
    </source>
</evidence>